<keyword evidence="8 11" id="KW-0460">Magnesium</keyword>
<evidence type="ECO:0000256" key="6">
    <source>
        <dbReference type="ARBA" id="ARBA00022723"/>
    </source>
</evidence>
<dbReference type="RefSeq" id="XP_064665740.1">
    <property type="nucleotide sequence ID" value="XM_064812299.1"/>
</dbReference>
<dbReference type="SUPFAM" id="SSF52467">
    <property type="entry name" value="DHS-like NAD/FAD-binding domain"/>
    <property type="match status" value="1"/>
</dbReference>
<proteinExistence type="inferred from homology"/>
<dbReference type="InterPro" id="IPR011766">
    <property type="entry name" value="TPP_enzyme_TPP-bd"/>
</dbReference>
<dbReference type="GO" id="GO:0005634">
    <property type="term" value="C:nucleus"/>
    <property type="evidence" value="ECO:0007669"/>
    <property type="project" value="TreeGrafter"/>
</dbReference>
<dbReference type="InterPro" id="IPR029061">
    <property type="entry name" value="THDP-binding"/>
</dbReference>
<evidence type="ECO:0000259" key="14">
    <source>
        <dbReference type="Pfam" id="PF02775"/>
    </source>
</evidence>
<comment type="caution">
    <text evidence="16">The sequence shown here is derived from an EMBL/GenBank/DDBJ whole genome shotgun (WGS) entry which is preliminary data.</text>
</comment>
<dbReference type="Gene3D" id="3.40.50.1220">
    <property type="entry name" value="TPP-binding domain"/>
    <property type="match status" value="1"/>
</dbReference>
<comment type="cofactor">
    <cofactor evidence="2">
        <name>thiamine diphosphate</name>
        <dbReference type="ChEBI" id="CHEBI:58937"/>
    </cofactor>
</comment>
<feature type="domain" description="Thiamine pyrophosphate enzyme central" evidence="13">
    <location>
        <begin position="212"/>
        <end position="321"/>
    </location>
</feature>
<dbReference type="CDD" id="cd02005">
    <property type="entry name" value="TPP_PDC_IPDC"/>
    <property type="match status" value="1"/>
</dbReference>
<evidence type="ECO:0000256" key="10">
    <source>
        <dbReference type="ARBA" id="ARBA00023239"/>
    </source>
</evidence>
<dbReference type="EMBL" id="MU853365">
    <property type="protein sequence ID" value="KAK4108170.1"/>
    <property type="molecule type" value="Genomic_DNA"/>
</dbReference>
<evidence type="ECO:0000256" key="11">
    <source>
        <dbReference type="PIRSR" id="PIRSR036565-2"/>
    </source>
</evidence>
<dbReference type="PANTHER" id="PTHR43452">
    <property type="entry name" value="PYRUVATE DECARBOXYLASE"/>
    <property type="match status" value="1"/>
</dbReference>
<keyword evidence="6 11" id="KW-0479">Metal-binding</keyword>
<dbReference type="AlphaFoldDB" id="A0AAN6QH64"/>
<accession>A0AAN6QH64</accession>
<dbReference type="FunFam" id="3.40.50.970:FF:000024">
    <property type="entry name" value="Pyruvate decarboxylase isozyme"/>
    <property type="match status" value="1"/>
</dbReference>
<evidence type="ECO:0000256" key="1">
    <source>
        <dbReference type="ARBA" id="ARBA00001041"/>
    </source>
</evidence>
<keyword evidence="17" id="KW-1185">Reference proteome</keyword>
<dbReference type="Pfam" id="PF02776">
    <property type="entry name" value="TPP_enzyme_N"/>
    <property type="match status" value="1"/>
</dbReference>
<evidence type="ECO:0000256" key="7">
    <source>
        <dbReference type="ARBA" id="ARBA00022793"/>
    </source>
</evidence>
<dbReference type="InterPro" id="IPR029035">
    <property type="entry name" value="DHS-like_NAD/FAD-binding_dom"/>
</dbReference>
<reference evidence="16" key="2">
    <citation type="submission" date="2023-05" db="EMBL/GenBank/DDBJ databases">
        <authorList>
            <consortium name="Lawrence Berkeley National Laboratory"/>
            <person name="Steindorff A."/>
            <person name="Hensen N."/>
            <person name="Bonometti L."/>
            <person name="Westerberg I."/>
            <person name="Brannstrom I.O."/>
            <person name="Guillou S."/>
            <person name="Cros-Aarteil S."/>
            <person name="Calhoun S."/>
            <person name="Haridas S."/>
            <person name="Kuo A."/>
            <person name="Mondo S."/>
            <person name="Pangilinan J."/>
            <person name="Riley R."/>
            <person name="Labutti K."/>
            <person name="Andreopoulos B."/>
            <person name="Lipzen A."/>
            <person name="Chen C."/>
            <person name="Yanf M."/>
            <person name="Daum C."/>
            <person name="Ng V."/>
            <person name="Clum A."/>
            <person name="Ohm R."/>
            <person name="Martin F."/>
            <person name="Silar P."/>
            <person name="Natvig D."/>
            <person name="Lalanne C."/>
            <person name="Gautier V."/>
            <person name="Ament-Velasquez S.L."/>
            <person name="Kruys A."/>
            <person name="Hutchinson M.I."/>
            <person name="Powell A.J."/>
            <person name="Barry K."/>
            <person name="Miller A.N."/>
            <person name="Grigoriev I.V."/>
            <person name="Debuchy R."/>
            <person name="Gladieux P."/>
            <person name="Thoren M.H."/>
            <person name="Johannesson H."/>
        </authorList>
    </citation>
    <scope>NUCLEOTIDE SEQUENCE</scope>
    <source>
        <strain evidence="16">CBS 508.74</strain>
    </source>
</reference>
<keyword evidence="7" id="KW-0210">Decarboxylase</keyword>
<evidence type="ECO:0000256" key="4">
    <source>
        <dbReference type="ARBA" id="ARBA00013202"/>
    </source>
</evidence>
<dbReference type="Pfam" id="PF00205">
    <property type="entry name" value="TPP_enzyme_M"/>
    <property type="match status" value="1"/>
</dbReference>
<keyword evidence="9 12" id="KW-0786">Thiamine pyrophosphate</keyword>
<evidence type="ECO:0000256" key="12">
    <source>
        <dbReference type="RuleBase" id="RU362132"/>
    </source>
</evidence>
<dbReference type="EC" id="4.1.1.1" evidence="4"/>
<dbReference type="GO" id="GO:0004737">
    <property type="term" value="F:pyruvate decarboxylase activity"/>
    <property type="evidence" value="ECO:0007669"/>
    <property type="project" value="UniProtKB-EC"/>
</dbReference>
<evidence type="ECO:0000256" key="2">
    <source>
        <dbReference type="ARBA" id="ARBA00001964"/>
    </source>
</evidence>
<dbReference type="PANTHER" id="PTHR43452:SF30">
    <property type="entry name" value="PYRUVATE DECARBOXYLASE ISOZYME 1-RELATED"/>
    <property type="match status" value="1"/>
</dbReference>
<dbReference type="InterPro" id="IPR012001">
    <property type="entry name" value="Thiamin_PyroP_enz_TPP-bd_dom"/>
</dbReference>
<dbReference type="InterPro" id="IPR012110">
    <property type="entry name" value="PDC/IPDC-like"/>
</dbReference>
<dbReference type="Pfam" id="PF02775">
    <property type="entry name" value="TPP_enzyme_C"/>
    <property type="match status" value="1"/>
</dbReference>
<evidence type="ECO:0000259" key="15">
    <source>
        <dbReference type="Pfam" id="PF02776"/>
    </source>
</evidence>
<dbReference type="Gene3D" id="3.40.50.970">
    <property type="match status" value="2"/>
</dbReference>
<dbReference type="InterPro" id="IPR012000">
    <property type="entry name" value="Thiamin_PyroP_enz_cen_dom"/>
</dbReference>
<feature type="domain" description="Thiamine pyrophosphate enzyme TPP-binding" evidence="14">
    <location>
        <begin position="410"/>
        <end position="495"/>
    </location>
</feature>
<dbReference type="CDD" id="cd07038">
    <property type="entry name" value="TPP_PYR_PDC_IPDC_like"/>
    <property type="match status" value="1"/>
</dbReference>
<dbReference type="InterPro" id="IPR047214">
    <property type="entry name" value="TPP_PDC_IPDC"/>
</dbReference>
<dbReference type="PIRSF" id="PIRSF036565">
    <property type="entry name" value="Pyruvt_ip_decrb"/>
    <property type="match status" value="1"/>
</dbReference>
<keyword evidence="10" id="KW-0456">Lyase</keyword>
<dbReference type="GO" id="GO:0030976">
    <property type="term" value="F:thiamine pyrophosphate binding"/>
    <property type="evidence" value="ECO:0007669"/>
    <property type="project" value="InterPro"/>
</dbReference>
<comment type="catalytic activity">
    <reaction evidence="1">
        <text>a 2-oxocarboxylate + H(+) = an aldehyde + CO2</text>
        <dbReference type="Rhea" id="RHEA:11628"/>
        <dbReference type="ChEBI" id="CHEBI:15378"/>
        <dbReference type="ChEBI" id="CHEBI:16526"/>
        <dbReference type="ChEBI" id="CHEBI:17478"/>
        <dbReference type="ChEBI" id="CHEBI:35179"/>
        <dbReference type="EC" id="4.1.1.1"/>
    </reaction>
</comment>
<dbReference type="GeneID" id="89936424"/>
<dbReference type="GO" id="GO:0005829">
    <property type="term" value="C:cytosol"/>
    <property type="evidence" value="ECO:0007669"/>
    <property type="project" value="TreeGrafter"/>
</dbReference>
<dbReference type="GO" id="GO:0000949">
    <property type="term" value="P:aromatic amino acid family catabolic process to alcohol via Ehrlich pathway"/>
    <property type="evidence" value="ECO:0007669"/>
    <property type="project" value="TreeGrafter"/>
</dbReference>
<dbReference type="Proteomes" id="UP001302812">
    <property type="component" value="Unassembled WGS sequence"/>
</dbReference>
<comment type="cofactor">
    <cofactor evidence="11">
        <name>Mg(2+)</name>
        <dbReference type="ChEBI" id="CHEBI:18420"/>
    </cofactor>
    <text evidence="11">Binds 1 Mg(2+) per subunit.</text>
</comment>
<evidence type="ECO:0000256" key="9">
    <source>
        <dbReference type="ARBA" id="ARBA00023052"/>
    </source>
</evidence>
<reference evidence="16" key="1">
    <citation type="journal article" date="2023" name="Mol. Phylogenet. Evol.">
        <title>Genome-scale phylogeny and comparative genomics of the fungal order Sordariales.</title>
        <authorList>
            <person name="Hensen N."/>
            <person name="Bonometti L."/>
            <person name="Westerberg I."/>
            <person name="Brannstrom I.O."/>
            <person name="Guillou S."/>
            <person name="Cros-Aarteil S."/>
            <person name="Calhoun S."/>
            <person name="Haridas S."/>
            <person name="Kuo A."/>
            <person name="Mondo S."/>
            <person name="Pangilinan J."/>
            <person name="Riley R."/>
            <person name="LaButti K."/>
            <person name="Andreopoulos B."/>
            <person name="Lipzen A."/>
            <person name="Chen C."/>
            <person name="Yan M."/>
            <person name="Daum C."/>
            <person name="Ng V."/>
            <person name="Clum A."/>
            <person name="Steindorff A."/>
            <person name="Ohm R.A."/>
            <person name="Martin F."/>
            <person name="Silar P."/>
            <person name="Natvig D.O."/>
            <person name="Lalanne C."/>
            <person name="Gautier V."/>
            <person name="Ament-Velasquez S.L."/>
            <person name="Kruys A."/>
            <person name="Hutchinson M.I."/>
            <person name="Powell A.J."/>
            <person name="Barry K."/>
            <person name="Miller A.N."/>
            <person name="Grigoriev I.V."/>
            <person name="Debuchy R."/>
            <person name="Gladieux P."/>
            <person name="Hiltunen Thoren M."/>
            <person name="Johannesson H."/>
        </authorList>
    </citation>
    <scope>NUCLEOTIDE SEQUENCE</scope>
    <source>
        <strain evidence="16">CBS 508.74</strain>
    </source>
</reference>
<name>A0AAN6QH64_9PEZI</name>
<comment type="similarity">
    <text evidence="3 12">Belongs to the TPP enzyme family.</text>
</comment>
<sequence length="575" mass="63580">MAVDIRTQGLQKPVSVAEYLFARLYEIGIRSVHGVPGDFNLVALDFLPKAKLKWVGSVNELNAAYAADGYARTNGIGALITTFGVGELSAMNGIAGSFSEHVPVVHIVGCPSTVSQRNGMLLHHTLGNGDFSVFANMSSQVTCELAKLNKPAEIADQIDNALRECWIRSRPVYLMLPTDMVEKKIEGARLDQPIDLSEPPNDPEREDYVVDVVLRYLHAAKNPVMLVDACAIRHRVLGEVRDLIEKTKLPVFVTPMGKGAIDESSPTYGGVYAGTGSQPGVAERVESSDLVLSIGALKSDFNTTGFSYRTSQLKTIDFHSTHCVVRYSEYPGVTMRGVLRKVTERVDVGKLAKQHEVTKVVNEVAENRDSSDTITQAFFWPRVGEYLKENDIVVTETGTANFGIWETKYPRGVTGVTQILWGSIGWSLPAAQGAALAAKDMGVDRRTILFVGDGSFQLTCQEVAVMIRHNLKITIFLIYNEGFTIERFIHGMEAEYNDISRWQYTEVPTVFGASDKQVRKFIVKTKHELEKLLTDKEFNEAGGLQFVELWMPKEDAPRALRITTEVAARNNAKAE</sequence>
<evidence type="ECO:0000256" key="5">
    <source>
        <dbReference type="ARBA" id="ARBA00014422"/>
    </source>
</evidence>
<evidence type="ECO:0000313" key="16">
    <source>
        <dbReference type="EMBL" id="KAK4108170.1"/>
    </source>
</evidence>
<dbReference type="GO" id="GO:0000287">
    <property type="term" value="F:magnesium ion binding"/>
    <property type="evidence" value="ECO:0007669"/>
    <property type="project" value="InterPro"/>
</dbReference>
<dbReference type="FunFam" id="3.40.50.970:FF:000019">
    <property type="entry name" value="Pyruvate decarboxylase isozyme"/>
    <property type="match status" value="1"/>
</dbReference>
<protein>
    <recommendedName>
        <fullName evidence="5">Pyruvate decarboxylase</fullName>
        <ecNumber evidence="4">4.1.1.1</ecNumber>
    </recommendedName>
</protein>
<feature type="binding site" evidence="11">
    <location>
        <position position="480"/>
    </location>
    <ligand>
        <name>Mg(2+)</name>
        <dbReference type="ChEBI" id="CHEBI:18420"/>
    </ligand>
</feature>
<organism evidence="16 17">
    <name type="scientific">Canariomyces notabilis</name>
    <dbReference type="NCBI Taxonomy" id="2074819"/>
    <lineage>
        <taxon>Eukaryota</taxon>
        <taxon>Fungi</taxon>
        <taxon>Dikarya</taxon>
        <taxon>Ascomycota</taxon>
        <taxon>Pezizomycotina</taxon>
        <taxon>Sordariomycetes</taxon>
        <taxon>Sordariomycetidae</taxon>
        <taxon>Sordariales</taxon>
        <taxon>Chaetomiaceae</taxon>
        <taxon>Canariomyces</taxon>
    </lineage>
</organism>
<dbReference type="SUPFAM" id="SSF52518">
    <property type="entry name" value="Thiamin diphosphate-binding fold (THDP-binding)"/>
    <property type="match status" value="2"/>
</dbReference>
<evidence type="ECO:0000256" key="3">
    <source>
        <dbReference type="ARBA" id="ARBA00007812"/>
    </source>
</evidence>
<gene>
    <name evidence="16" type="ORF">N656DRAFT_718670</name>
</gene>
<keyword evidence="16" id="KW-0670">Pyruvate</keyword>
<dbReference type="InterPro" id="IPR047213">
    <property type="entry name" value="TPP_PYR_PDC_IPDC-like"/>
</dbReference>
<evidence type="ECO:0000313" key="17">
    <source>
        <dbReference type="Proteomes" id="UP001302812"/>
    </source>
</evidence>
<feature type="domain" description="Thiamine pyrophosphate enzyme N-terminal TPP-binding" evidence="15">
    <location>
        <begin position="15"/>
        <end position="120"/>
    </location>
</feature>
<evidence type="ECO:0000259" key="13">
    <source>
        <dbReference type="Pfam" id="PF00205"/>
    </source>
</evidence>
<feature type="binding site" evidence="11">
    <location>
        <position position="453"/>
    </location>
    <ligand>
        <name>Mg(2+)</name>
        <dbReference type="ChEBI" id="CHEBI:18420"/>
    </ligand>
</feature>
<evidence type="ECO:0000256" key="8">
    <source>
        <dbReference type="ARBA" id="ARBA00022842"/>
    </source>
</evidence>
<feature type="binding site" evidence="11">
    <location>
        <position position="482"/>
    </location>
    <ligand>
        <name>Mg(2+)</name>
        <dbReference type="ChEBI" id="CHEBI:18420"/>
    </ligand>
</feature>